<organism evidence="1 2">
    <name type="scientific">Laccaria amethystina LaAM-08-1</name>
    <dbReference type="NCBI Taxonomy" id="1095629"/>
    <lineage>
        <taxon>Eukaryota</taxon>
        <taxon>Fungi</taxon>
        <taxon>Dikarya</taxon>
        <taxon>Basidiomycota</taxon>
        <taxon>Agaricomycotina</taxon>
        <taxon>Agaricomycetes</taxon>
        <taxon>Agaricomycetidae</taxon>
        <taxon>Agaricales</taxon>
        <taxon>Agaricineae</taxon>
        <taxon>Hydnangiaceae</taxon>
        <taxon>Laccaria</taxon>
    </lineage>
</organism>
<proteinExistence type="predicted"/>
<dbReference type="Proteomes" id="UP000054477">
    <property type="component" value="Unassembled WGS sequence"/>
</dbReference>
<dbReference type="EMBL" id="KN838727">
    <property type="protein sequence ID" value="KIJ96277.1"/>
    <property type="molecule type" value="Genomic_DNA"/>
</dbReference>
<reference evidence="2" key="2">
    <citation type="submission" date="2015-01" db="EMBL/GenBank/DDBJ databases">
        <title>Evolutionary Origins and Diversification of the Mycorrhizal Mutualists.</title>
        <authorList>
            <consortium name="DOE Joint Genome Institute"/>
            <consortium name="Mycorrhizal Genomics Consortium"/>
            <person name="Kohler A."/>
            <person name="Kuo A."/>
            <person name="Nagy L.G."/>
            <person name="Floudas D."/>
            <person name="Copeland A."/>
            <person name="Barry K.W."/>
            <person name="Cichocki N."/>
            <person name="Veneault-Fourrey C."/>
            <person name="LaButti K."/>
            <person name="Lindquist E.A."/>
            <person name="Lipzen A."/>
            <person name="Lundell T."/>
            <person name="Morin E."/>
            <person name="Murat C."/>
            <person name="Riley R."/>
            <person name="Ohm R."/>
            <person name="Sun H."/>
            <person name="Tunlid A."/>
            <person name="Henrissat B."/>
            <person name="Grigoriev I.V."/>
            <person name="Hibbett D.S."/>
            <person name="Martin F."/>
        </authorList>
    </citation>
    <scope>NUCLEOTIDE SEQUENCE [LARGE SCALE GENOMIC DNA]</scope>
    <source>
        <strain evidence="2">LaAM-08-1</strain>
    </source>
</reference>
<evidence type="ECO:0000313" key="2">
    <source>
        <dbReference type="Proteomes" id="UP000054477"/>
    </source>
</evidence>
<dbReference type="AlphaFoldDB" id="A0A0C9XJ65"/>
<dbReference type="HOGENOM" id="CLU_1686899_0_0_1"/>
<evidence type="ECO:0000313" key="1">
    <source>
        <dbReference type="EMBL" id="KIJ96277.1"/>
    </source>
</evidence>
<accession>A0A0C9XJ65</accession>
<sequence>MLLEHACVSYRAIPGQHFPRLSAHLHQFQISGLLPGENLRHPLQVGCYCRPPNKLTVAFVIYDWWCSHLLSNGNPEFNIKAVYRDGSAFRRRGEQVSTTLSCGSGQDVLNPSGDSAPSTLQIGTLQCVYAPPSISISMAESHDVETKRYFDNKIRT</sequence>
<keyword evidence="2" id="KW-1185">Reference proteome</keyword>
<protein>
    <submittedName>
        <fullName evidence="1">Uncharacterized protein</fullName>
    </submittedName>
</protein>
<reference evidence="1 2" key="1">
    <citation type="submission" date="2014-04" db="EMBL/GenBank/DDBJ databases">
        <authorList>
            <consortium name="DOE Joint Genome Institute"/>
            <person name="Kuo A."/>
            <person name="Kohler A."/>
            <person name="Nagy L.G."/>
            <person name="Floudas D."/>
            <person name="Copeland A."/>
            <person name="Barry K.W."/>
            <person name="Cichocki N."/>
            <person name="Veneault-Fourrey C."/>
            <person name="LaButti K."/>
            <person name="Lindquist E.A."/>
            <person name="Lipzen A."/>
            <person name="Lundell T."/>
            <person name="Morin E."/>
            <person name="Murat C."/>
            <person name="Sun H."/>
            <person name="Tunlid A."/>
            <person name="Henrissat B."/>
            <person name="Grigoriev I.V."/>
            <person name="Hibbett D.S."/>
            <person name="Martin F."/>
            <person name="Nordberg H.P."/>
            <person name="Cantor M.N."/>
            <person name="Hua S.X."/>
        </authorList>
    </citation>
    <scope>NUCLEOTIDE SEQUENCE [LARGE SCALE GENOMIC DNA]</scope>
    <source>
        <strain evidence="1 2">LaAM-08-1</strain>
    </source>
</reference>
<gene>
    <name evidence="1" type="ORF">K443DRAFT_293241</name>
</gene>
<name>A0A0C9XJ65_9AGAR</name>